<reference evidence="1 2" key="1">
    <citation type="submission" date="2019-08" db="EMBL/GenBank/DDBJ databases">
        <title>Bacillus genomes from the desert of Cuatro Cienegas, Coahuila.</title>
        <authorList>
            <person name="Olmedo-Alvarez G."/>
        </authorList>
    </citation>
    <scope>NUCLEOTIDE SEQUENCE [LARGE SCALE GENOMIC DNA]</scope>
    <source>
        <strain evidence="1 2">CH446_14T</strain>
    </source>
</reference>
<gene>
    <name evidence="1" type="ORF">FZD51_05970</name>
</gene>
<dbReference type="Proteomes" id="UP000322139">
    <property type="component" value="Unassembled WGS sequence"/>
</dbReference>
<dbReference type="EMBL" id="VTER01000003">
    <property type="protein sequence ID" value="TYS50097.1"/>
    <property type="molecule type" value="Genomic_DNA"/>
</dbReference>
<evidence type="ECO:0000313" key="2">
    <source>
        <dbReference type="Proteomes" id="UP000322139"/>
    </source>
</evidence>
<evidence type="ECO:0000313" key="1">
    <source>
        <dbReference type="EMBL" id="TYS50097.1"/>
    </source>
</evidence>
<dbReference type="RefSeq" id="WP_148973926.1">
    <property type="nucleotide sequence ID" value="NZ_VTER01000003.1"/>
</dbReference>
<dbReference type="AlphaFoldDB" id="A0A5D4RFM6"/>
<protein>
    <submittedName>
        <fullName evidence="1">Uncharacterized protein</fullName>
    </submittedName>
</protein>
<sequence>MDLNNEKYVDVEAVTENGTYAAVASIDVVRLMMDADIVTIRGTSITVGEVEVTDNGVIRFHGNVTNL</sequence>
<accession>A0A5D4RFM6</accession>
<organism evidence="1 2">
    <name type="scientific">Bacillus infantis</name>
    <dbReference type="NCBI Taxonomy" id="324767"/>
    <lineage>
        <taxon>Bacteria</taxon>
        <taxon>Bacillati</taxon>
        <taxon>Bacillota</taxon>
        <taxon>Bacilli</taxon>
        <taxon>Bacillales</taxon>
        <taxon>Bacillaceae</taxon>
        <taxon>Bacillus</taxon>
    </lineage>
</organism>
<comment type="caution">
    <text evidence="1">The sequence shown here is derived from an EMBL/GenBank/DDBJ whole genome shotgun (WGS) entry which is preliminary data.</text>
</comment>
<name>A0A5D4RFM6_9BACI</name>
<proteinExistence type="predicted"/>